<comment type="caution">
    <text evidence="2">The sequence shown here is derived from an EMBL/GenBank/DDBJ whole genome shotgun (WGS) entry which is preliminary data.</text>
</comment>
<dbReference type="EMBL" id="JBDODL010002293">
    <property type="protein sequence ID" value="MES1922153.1"/>
    <property type="molecule type" value="Genomic_DNA"/>
</dbReference>
<feature type="non-terminal residue" evidence="2">
    <location>
        <position position="327"/>
    </location>
</feature>
<dbReference type="Proteomes" id="UP001439008">
    <property type="component" value="Unassembled WGS sequence"/>
</dbReference>
<accession>A0ABV2AR63</accession>
<protein>
    <submittedName>
        <fullName evidence="2">Uncharacterized protein</fullName>
    </submittedName>
</protein>
<feature type="coiled-coil region" evidence="1">
    <location>
        <begin position="154"/>
        <end position="181"/>
    </location>
</feature>
<gene>
    <name evidence="2" type="ORF">MHBO_003669</name>
</gene>
<name>A0ABV2AR63_9EUKA</name>
<organism evidence="2 3">
    <name type="scientific">Bonamia ostreae</name>
    <dbReference type="NCBI Taxonomy" id="126728"/>
    <lineage>
        <taxon>Eukaryota</taxon>
        <taxon>Sar</taxon>
        <taxon>Rhizaria</taxon>
        <taxon>Endomyxa</taxon>
        <taxon>Ascetosporea</taxon>
        <taxon>Haplosporida</taxon>
        <taxon>Bonamia</taxon>
    </lineage>
</organism>
<evidence type="ECO:0000313" key="3">
    <source>
        <dbReference type="Proteomes" id="UP001439008"/>
    </source>
</evidence>
<keyword evidence="1" id="KW-0175">Coiled coil</keyword>
<evidence type="ECO:0000256" key="1">
    <source>
        <dbReference type="SAM" id="Coils"/>
    </source>
</evidence>
<reference evidence="2 3" key="1">
    <citation type="journal article" date="2024" name="BMC Biol.">
        <title>Comparative genomics of Ascetosporea gives new insight into the evolutionary basis for animal parasitism in Rhizaria.</title>
        <authorList>
            <person name="Hiltunen Thoren M."/>
            <person name="Onut-Brannstrom I."/>
            <person name="Alfjorden A."/>
            <person name="Peckova H."/>
            <person name="Swords F."/>
            <person name="Hooper C."/>
            <person name="Holzer A.S."/>
            <person name="Bass D."/>
            <person name="Burki F."/>
        </authorList>
    </citation>
    <scope>NUCLEOTIDE SEQUENCE [LARGE SCALE GENOMIC DNA]</scope>
    <source>
        <strain evidence="2">20-A016</strain>
    </source>
</reference>
<keyword evidence="3" id="KW-1185">Reference proteome</keyword>
<evidence type="ECO:0000313" key="2">
    <source>
        <dbReference type="EMBL" id="MES1922153.1"/>
    </source>
</evidence>
<proteinExistence type="predicted"/>
<sequence>MASISSFKKKANGYVVKLDSLTDSSFETSILFTEYSIPTNKLKIYNLAKSLRNEQNATKPQIQDIFSKKLEKILTDFDQNLGDPNLENRKLVKNETKTVLKTVLDKLSEGFSIIETMTIDKPILQFIQTISETTDKQIFGILKNFLSSNLPFYLTKNENELNAMNEYRNKLKREFVEAKQTKNVKKALAAKEGGQETCKKMMKQNRIVAEKLRNSKERIELRGLFNKLVKFDEKRFDCEKTEKAGESDIENLKRSFKDLVGKSNLRISDLKAENKIKMGLIKKLPPKSMLTIEESIKLELDRMNNVFENKIGIISNQKEIDSEEDKK</sequence>